<evidence type="ECO:0000256" key="4">
    <source>
        <dbReference type="ARBA" id="ARBA00011062"/>
    </source>
</evidence>
<proteinExistence type="inferred from homology"/>
<feature type="binding site" evidence="9">
    <location>
        <position position="9"/>
    </location>
    <ligand>
        <name>a divalent metal cation</name>
        <dbReference type="ChEBI" id="CHEBI:60240"/>
    </ligand>
</feature>
<evidence type="ECO:0000256" key="7">
    <source>
        <dbReference type="ARBA" id="ARBA00022741"/>
    </source>
</evidence>
<reference evidence="11 12" key="1">
    <citation type="journal article" date="2018" name="Parasitology">
        <title>The reduced genome of Candidatus Kinetoplastibacterium sorsogonicusi, the endosymbiont of Kentomonas sorsogonicus (Trypanosomatidae): loss of the haem-synthesis pathway.</title>
        <authorList>
            <person name="Silva F.M."/>
            <person name="Kostygov A.Y."/>
            <person name="Spodareva V.V."/>
            <person name="Butenko A."/>
            <person name="Tossou R."/>
            <person name="Lukes J."/>
            <person name="Yurchenko V."/>
            <person name="Alves J.M.P."/>
        </authorList>
    </citation>
    <scope>NUCLEOTIDE SEQUENCE [LARGE SCALE GENOMIC DNA]</scope>
    <source>
        <strain evidence="11 12">MF-08</strain>
    </source>
</reference>
<name>A0A3Q8EU63_9PROT</name>
<dbReference type="Gene3D" id="3.40.1210.10">
    <property type="entry name" value="Survival protein SurE-like phosphatase/nucleotidase"/>
    <property type="match status" value="1"/>
</dbReference>
<evidence type="ECO:0000313" key="11">
    <source>
        <dbReference type="EMBL" id="AWD32375.1"/>
    </source>
</evidence>
<feature type="binding site" evidence="9">
    <location>
        <position position="8"/>
    </location>
    <ligand>
        <name>a divalent metal cation</name>
        <dbReference type="ChEBI" id="CHEBI:60240"/>
    </ligand>
</feature>
<dbReference type="GO" id="GO:0004309">
    <property type="term" value="F:exopolyphosphatase activity"/>
    <property type="evidence" value="ECO:0007669"/>
    <property type="project" value="TreeGrafter"/>
</dbReference>
<dbReference type="PANTHER" id="PTHR30457">
    <property type="entry name" value="5'-NUCLEOTIDASE SURE"/>
    <property type="match status" value="1"/>
</dbReference>
<dbReference type="NCBIfam" id="NF001490">
    <property type="entry name" value="PRK00346.1-4"/>
    <property type="match status" value="1"/>
</dbReference>
<evidence type="ECO:0000256" key="5">
    <source>
        <dbReference type="ARBA" id="ARBA00022490"/>
    </source>
</evidence>
<feature type="domain" description="Survival protein SurE-like phosphatase/nucleotidase" evidence="10">
    <location>
        <begin position="3"/>
        <end position="181"/>
    </location>
</feature>
<comment type="function">
    <text evidence="9">Nucleotidase that shows phosphatase activity on nucleoside 5'-monophosphates.</text>
</comment>
<dbReference type="KEGG" id="kso:CKSOR_00253"/>
<comment type="cofactor">
    <cofactor evidence="9">
        <name>a divalent metal cation</name>
        <dbReference type="ChEBI" id="CHEBI:60240"/>
    </cofactor>
    <text evidence="9">Binds 1 divalent metal cation per subunit.</text>
</comment>
<keyword evidence="8 9" id="KW-0378">Hydrolase</keyword>
<dbReference type="OrthoDB" id="9780815at2"/>
<dbReference type="RefSeq" id="WP_108673793.1">
    <property type="nucleotide sequence ID" value="NZ_CP025628.1"/>
</dbReference>
<organism evidence="11 12">
    <name type="scientific">Candidatus Kinetoplastidibacterium kentomonadis</name>
    <dbReference type="NCBI Taxonomy" id="1576550"/>
    <lineage>
        <taxon>Bacteria</taxon>
        <taxon>Pseudomonadati</taxon>
        <taxon>Pseudomonadota</taxon>
        <taxon>Betaproteobacteria</taxon>
        <taxon>Candidatus Kinetoplastidibacterium</taxon>
    </lineage>
</organism>
<dbReference type="FunFam" id="3.40.1210.10:FF:000001">
    <property type="entry name" value="5'/3'-nucleotidase SurE"/>
    <property type="match status" value="1"/>
</dbReference>
<keyword evidence="12" id="KW-1185">Reference proteome</keyword>
<keyword evidence="7 9" id="KW-0547">Nucleotide-binding</keyword>
<comment type="subcellular location">
    <subcellularLocation>
        <location evidence="3 9">Cytoplasm</location>
    </subcellularLocation>
</comment>
<keyword evidence="5 9" id="KW-0963">Cytoplasm</keyword>
<dbReference type="GO" id="GO:0005737">
    <property type="term" value="C:cytoplasm"/>
    <property type="evidence" value="ECO:0007669"/>
    <property type="project" value="UniProtKB-SubCell"/>
</dbReference>
<dbReference type="Pfam" id="PF01975">
    <property type="entry name" value="SurE"/>
    <property type="match status" value="1"/>
</dbReference>
<dbReference type="InterPro" id="IPR002828">
    <property type="entry name" value="SurE-like_Pase/nucleotidase"/>
</dbReference>
<evidence type="ECO:0000256" key="2">
    <source>
        <dbReference type="ARBA" id="ARBA00001946"/>
    </source>
</evidence>
<dbReference type="Proteomes" id="UP000266796">
    <property type="component" value="Chromosome"/>
</dbReference>
<protein>
    <recommendedName>
        <fullName evidence="9">5'-nucleotidase SurE</fullName>
        <ecNumber evidence="9">3.1.3.5</ecNumber>
    </recommendedName>
    <alternativeName>
        <fullName evidence="9">Nucleoside 5'-monophosphate phosphohydrolase</fullName>
    </alternativeName>
</protein>
<evidence type="ECO:0000313" key="12">
    <source>
        <dbReference type="Proteomes" id="UP000266796"/>
    </source>
</evidence>
<dbReference type="NCBIfam" id="TIGR00087">
    <property type="entry name" value="surE"/>
    <property type="match status" value="1"/>
</dbReference>
<evidence type="ECO:0000256" key="1">
    <source>
        <dbReference type="ARBA" id="ARBA00000815"/>
    </source>
</evidence>
<evidence type="ECO:0000256" key="3">
    <source>
        <dbReference type="ARBA" id="ARBA00004496"/>
    </source>
</evidence>
<comment type="similarity">
    <text evidence="4 9">Belongs to the SurE nucleotidase family.</text>
</comment>
<comment type="cofactor">
    <cofactor evidence="2">
        <name>Mg(2+)</name>
        <dbReference type="ChEBI" id="CHEBI:18420"/>
    </cofactor>
</comment>
<dbReference type="EMBL" id="CP025628">
    <property type="protein sequence ID" value="AWD32375.1"/>
    <property type="molecule type" value="Genomic_DNA"/>
</dbReference>
<feature type="binding site" evidence="9">
    <location>
        <position position="39"/>
    </location>
    <ligand>
        <name>a divalent metal cation</name>
        <dbReference type="ChEBI" id="CHEBI:60240"/>
    </ligand>
</feature>
<dbReference type="NCBIfam" id="NF001489">
    <property type="entry name" value="PRK00346.1-3"/>
    <property type="match status" value="1"/>
</dbReference>
<evidence type="ECO:0000256" key="6">
    <source>
        <dbReference type="ARBA" id="ARBA00022723"/>
    </source>
</evidence>
<keyword evidence="6 9" id="KW-0479">Metal-binding</keyword>
<dbReference type="InterPro" id="IPR030048">
    <property type="entry name" value="SurE"/>
</dbReference>
<dbReference type="GO" id="GO:0046872">
    <property type="term" value="F:metal ion binding"/>
    <property type="evidence" value="ECO:0007669"/>
    <property type="project" value="UniProtKB-UniRule"/>
</dbReference>
<dbReference type="AlphaFoldDB" id="A0A3Q8EU63"/>
<dbReference type="HAMAP" id="MF_00060">
    <property type="entry name" value="SurE"/>
    <property type="match status" value="1"/>
</dbReference>
<evidence type="ECO:0000259" key="10">
    <source>
        <dbReference type="Pfam" id="PF01975"/>
    </source>
</evidence>
<dbReference type="GO" id="GO:0000166">
    <property type="term" value="F:nucleotide binding"/>
    <property type="evidence" value="ECO:0007669"/>
    <property type="project" value="UniProtKB-KW"/>
</dbReference>
<comment type="catalytic activity">
    <reaction evidence="1 9">
        <text>a ribonucleoside 5'-phosphate + H2O = a ribonucleoside + phosphate</text>
        <dbReference type="Rhea" id="RHEA:12484"/>
        <dbReference type="ChEBI" id="CHEBI:15377"/>
        <dbReference type="ChEBI" id="CHEBI:18254"/>
        <dbReference type="ChEBI" id="CHEBI:43474"/>
        <dbReference type="ChEBI" id="CHEBI:58043"/>
        <dbReference type="EC" id="3.1.3.5"/>
    </reaction>
</comment>
<dbReference type="GO" id="GO:0008254">
    <property type="term" value="F:3'-nucleotidase activity"/>
    <property type="evidence" value="ECO:0007669"/>
    <property type="project" value="TreeGrafter"/>
</dbReference>
<dbReference type="GO" id="GO:0008253">
    <property type="term" value="F:5'-nucleotidase activity"/>
    <property type="evidence" value="ECO:0007669"/>
    <property type="project" value="UniProtKB-UniRule"/>
</dbReference>
<feature type="binding site" evidence="9">
    <location>
        <position position="91"/>
    </location>
    <ligand>
        <name>a divalent metal cation</name>
        <dbReference type="ChEBI" id="CHEBI:60240"/>
    </ligand>
</feature>
<gene>
    <name evidence="9 11" type="primary">surE</name>
    <name evidence="11" type="ORF">CKSOR_00253</name>
</gene>
<dbReference type="PANTHER" id="PTHR30457:SF12">
    <property type="entry name" value="5'_3'-NUCLEOTIDASE SURE"/>
    <property type="match status" value="1"/>
</dbReference>
<dbReference type="EC" id="3.1.3.5" evidence="9"/>
<evidence type="ECO:0000256" key="8">
    <source>
        <dbReference type="ARBA" id="ARBA00022801"/>
    </source>
</evidence>
<accession>A0A3Q8EU63</accession>
<sequence length="247" mass="27355">MKILISNDDGYFSPGINALIKALEGLCEVVVVAPETNHSGTSSALTLNRPLCVRKLHDNYFIVNGTPADCIHIALTHLLDYKPDLVLSGINNGANMGEDVIYSGTVAAAREANIFNISSMAFSLVEKGWKHIDSAAIIVREIVEKQMKYKILEPYLLNINIPNCAYKNITSILSTRLGKRFKAEPPLKIKTPYGEEVYWIGKSGLPDDISIGTDFHAISNNSVSITPLIQDFTKHDQVVNINYWIHK</sequence>
<evidence type="ECO:0000256" key="9">
    <source>
        <dbReference type="HAMAP-Rule" id="MF_00060"/>
    </source>
</evidence>
<dbReference type="SUPFAM" id="SSF64167">
    <property type="entry name" value="SurE-like"/>
    <property type="match status" value="1"/>
</dbReference>
<dbReference type="InterPro" id="IPR036523">
    <property type="entry name" value="SurE-like_sf"/>
</dbReference>